<dbReference type="InterPro" id="IPR029044">
    <property type="entry name" value="Nucleotide-diphossugar_trans"/>
</dbReference>
<sequence>MKSGRAARNGEPPLAEAHRISPRISVVIPHLNQPETLDRCLAALAAGERQAEEIIVVDNGSTEMPQAVCDRYPTVRLLREPTPGPGPARNLGGAAAAGDILAFTDADCLPSKSWLAAVERAFVDPAVTVVGGDVHVGVADPARLSMVEAYESIFGYQVERYIRDMGFTVTCNLAMRPSVLAAVGPFGGLDISEDRDWGQRATAMGQRIRYVPDMVIFHPARRDFAQLTRKWDRHMGHDYAEALEQRGGRLRFLAKTLVMAPSALAEAPKILASDRISGLRNRAMAFAGLARIRAYRAGKMAWLVAGGDPRRLSGAWNRA</sequence>
<proteinExistence type="predicted"/>
<comment type="caution">
    <text evidence="2">The sequence shown here is derived from an EMBL/GenBank/DDBJ whole genome shotgun (WGS) entry which is preliminary data.</text>
</comment>
<gene>
    <name evidence="2" type="ORF">DI533_21085</name>
</gene>
<dbReference type="InterPro" id="IPR050834">
    <property type="entry name" value="Glycosyltransf_2"/>
</dbReference>
<dbReference type="SUPFAM" id="SSF53448">
    <property type="entry name" value="Nucleotide-diphospho-sugar transferases"/>
    <property type="match status" value="1"/>
</dbReference>
<dbReference type="GO" id="GO:0016740">
    <property type="term" value="F:transferase activity"/>
    <property type="evidence" value="ECO:0007669"/>
    <property type="project" value="UniProtKB-KW"/>
</dbReference>
<dbReference type="Gene3D" id="3.90.550.10">
    <property type="entry name" value="Spore Coat Polysaccharide Biosynthesis Protein SpsA, Chain A"/>
    <property type="match status" value="1"/>
</dbReference>
<reference evidence="2 3" key="1">
    <citation type="submission" date="2017-08" db="EMBL/GenBank/DDBJ databases">
        <title>Infants hospitalized years apart are colonized by the same room-sourced microbial strains.</title>
        <authorList>
            <person name="Brooks B."/>
            <person name="Olm M.R."/>
            <person name="Firek B.A."/>
            <person name="Baker R."/>
            <person name="Thomas B.C."/>
            <person name="Morowitz M.J."/>
            <person name="Banfield J.F."/>
        </authorList>
    </citation>
    <scope>NUCLEOTIDE SEQUENCE [LARGE SCALE GENOMIC DNA]</scope>
    <source>
        <strain evidence="2">S2_003_000_R2_11</strain>
    </source>
</reference>
<keyword evidence="2" id="KW-0808">Transferase</keyword>
<dbReference type="EMBL" id="QFQS01000012">
    <property type="protein sequence ID" value="PZQ94879.1"/>
    <property type="molecule type" value="Genomic_DNA"/>
</dbReference>
<evidence type="ECO:0000259" key="1">
    <source>
        <dbReference type="Pfam" id="PF00535"/>
    </source>
</evidence>
<dbReference type="PANTHER" id="PTHR43685">
    <property type="entry name" value="GLYCOSYLTRANSFERASE"/>
    <property type="match status" value="1"/>
</dbReference>
<evidence type="ECO:0000313" key="2">
    <source>
        <dbReference type="EMBL" id="PZQ94879.1"/>
    </source>
</evidence>
<feature type="domain" description="Glycosyltransferase 2-like" evidence="1">
    <location>
        <begin position="25"/>
        <end position="167"/>
    </location>
</feature>
<protein>
    <submittedName>
        <fullName evidence="2">Glycosyl transferase family 2</fullName>
    </submittedName>
</protein>
<name>A0A2W5RZL4_CERSP</name>
<dbReference type="Proteomes" id="UP000248975">
    <property type="component" value="Unassembled WGS sequence"/>
</dbReference>
<accession>A0A2W5RZL4</accession>
<evidence type="ECO:0000313" key="3">
    <source>
        <dbReference type="Proteomes" id="UP000248975"/>
    </source>
</evidence>
<dbReference type="PANTHER" id="PTHR43685:SF2">
    <property type="entry name" value="GLYCOSYLTRANSFERASE 2-LIKE DOMAIN-CONTAINING PROTEIN"/>
    <property type="match status" value="1"/>
</dbReference>
<dbReference type="Pfam" id="PF00535">
    <property type="entry name" value="Glycos_transf_2"/>
    <property type="match status" value="1"/>
</dbReference>
<organism evidence="2 3">
    <name type="scientific">Cereibacter sphaeroides</name>
    <name type="common">Rhodobacter sphaeroides</name>
    <dbReference type="NCBI Taxonomy" id="1063"/>
    <lineage>
        <taxon>Bacteria</taxon>
        <taxon>Pseudomonadati</taxon>
        <taxon>Pseudomonadota</taxon>
        <taxon>Alphaproteobacteria</taxon>
        <taxon>Rhodobacterales</taxon>
        <taxon>Paracoccaceae</taxon>
        <taxon>Cereibacter</taxon>
    </lineage>
</organism>
<dbReference type="AlphaFoldDB" id="A0A2W5RZL4"/>
<dbReference type="InterPro" id="IPR001173">
    <property type="entry name" value="Glyco_trans_2-like"/>
</dbReference>